<dbReference type="Proteomes" id="UP000050326">
    <property type="component" value="Unassembled WGS sequence"/>
</dbReference>
<evidence type="ECO:0000313" key="2">
    <source>
        <dbReference type="Proteomes" id="UP000050326"/>
    </source>
</evidence>
<reference evidence="1 2" key="1">
    <citation type="submission" date="2015-09" db="EMBL/GenBank/DDBJ databases">
        <title>Genome sequence of Oxobacter pfennigii DSM 3222.</title>
        <authorList>
            <person name="Poehlein A."/>
            <person name="Bengelsdorf F.R."/>
            <person name="Schiel-Bengelsdorf B."/>
            <person name="Duerre P."/>
            <person name="Daniel R."/>
        </authorList>
    </citation>
    <scope>NUCLEOTIDE SEQUENCE [LARGE SCALE GENOMIC DNA]</scope>
    <source>
        <strain evidence="1 2">DSM 3222</strain>
    </source>
</reference>
<gene>
    <name evidence="1" type="ORF">OXPF_15900</name>
</gene>
<comment type="caution">
    <text evidence="1">The sequence shown here is derived from an EMBL/GenBank/DDBJ whole genome shotgun (WGS) entry which is preliminary data.</text>
</comment>
<sequence length="40" mass="5024">MEKKTEYELLIEKLGEEYFKDMSEEQREKMLRLIVYMMMS</sequence>
<name>A0A0P8W9W6_9CLOT</name>
<organism evidence="1 2">
    <name type="scientific">Oxobacter pfennigii</name>
    <dbReference type="NCBI Taxonomy" id="36849"/>
    <lineage>
        <taxon>Bacteria</taxon>
        <taxon>Bacillati</taxon>
        <taxon>Bacillota</taxon>
        <taxon>Clostridia</taxon>
        <taxon>Eubacteriales</taxon>
        <taxon>Clostridiaceae</taxon>
        <taxon>Oxobacter</taxon>
    </lineage>
</organism>
<dbReference type="EMBL" id="LKET01000029">
    <property type="protein sequence ID" value="KPU44507.1"/>
    <property type="molecule type" value="Genomic_DNA"/>
</dbReference>
<accession>A0A0P8W9W6</accession>
<keyword evidence="2" id="KW-1185">Reference proteome</keyword>
<evidence type="ECO:0000313" key="1">
    <source>
        <dbReference type="EMBL" id="KPU44507.1"/>
    </source>
</evidence>
<dbReference type="AlphaFoldDB" id="A0A0P8W9W6"/>
<protein>
    <submittedName>
        <fullName evidence="1">Uncharacterized protein</fullName>
    </submittedName>
</protein>
<dbReference type="RefSeq" id="WP_278308366.1">
    <property type="nucleotide sequence ID" value="NZ_LKET01000029.1"/>
</dbReference>
<dbReference type="STRING" id="36849.OXPF_15900"/>
<proteinExistence type="predicted"/>